<dbReference type="SUPFAM" id="SSF54637">
    <property type="entry name" value="Thioesterase/thiol ester dehydrase-isomerase"/>
    <property type="match status" value="2"/>
</dbReference>
<dbReference type="Pfam" id="PF12590">
    <property type="entry name" value="Acyl-thio_N"/>
    <property type="match status" value="1"/>
</dbReference>
<comment type="function">
    <text evidence="11">Plays an essential role in chain termination during de novo fatty acid synthesis.</text>
</comment>
<reference evidence="15 16" key="1">
    <citation type="submission" date="2017-09" db="EMBL/GenBank/DDBJ databases">
        <title>WGS assembly of Aquilegia coerulea Goldsmith.</title>
        <authorList>
            <person name="Hodges S."/>
            <person name="Kramer E."/>
            <person name="Nordborg M."/>
            <person name="Tomkins J."/>
            <person name="Borevitz J."/>
            <person name="Derieg N."/>
            <person name="Yan J."/>
            <person name="Mihaltcheva S."/>
            <person name="Hayes R.D."/>
            <person name="Rokhsar D."/>
        </authorList>
    </citation>
    <scope>NUCLEOTIDE SEQUENCE [LARGE SCALE GENOMIC DNA]</scope>
    <source>
        <strain evidence="16">cv. Goldsmith</strain>
    </source>
</reference>
<dbReference type="InterPro" id="IPR029069">
    <property type="entry name" value="HotDog_dom_sf"/>
</dbReference>
<evidence type="ECO:0000259" key="13">
    <source>
        <dbReference type="Pfam" id="PF12590"/>
    </source>
</evidence>
<keyword evidence="7 11" id="KW-0276">Fatty acid metabolism</keyword>
<dbReference type="Pfam" id="PF20791">
    <property type="entry name" value="Acyl-ACP_TE_C"/>
    <property type="match status" value="1"/>
</dbReference>
<evidence type="ECO:0000256" key="6">
    <source>
        <dbReference type="ARBA" id="ARBA00022801"/>
    </source>
</evidence>
<evidence type="ECO:0000256" key="2">
    <source>
        <dbReference type="ARBA" id="ARBA00006500"/>
    </source>
</evidence>
<feature type="domain" description="Acyl-ACP-thioesterase N-terminal" evidence="13">
    <location>
        <begin position="1"/>
        <end position="24"/>
    </location>
</feature>
<evidence type="ECO:0000256" key="1">
    <source>
        <dbReference type="ARBA" id="ARBA00004229"/>
    </source>
</evidence>
<dbReference type="PANTHER" id="PTHR31727">
    <property type="entry name" value="OLEOYL-ACYL CARRIER PROTEIN THIOESTERASE 1, CHLOROPLASTIC"/>
    <property type="match status" value="1"/>
</dbReference>
<evidence type="ECO:0000256" key="9">
    <source>
        <dbReference type="ARBA" id="ARBA00023098"/>
    </source>
</evidence>
<dbReference type="GO" id="GO:0009507">
    <property type="term" value="C:chloroplast"/>
    <property type="evidence" value="ECO:0007669"/>
    <property type="project" value="UniProtKB-SubCell"/>
</dbReference>
<gene>
    <name evidence="15" type="ORF">AQUCO_00100619v1</name>
</gene>
<sequence>MFLAAEKQWTLLDWKPRRSDMLVDPFGLGKIVQDGLVFQQNFSIRSYEIGVDGTTSIESFMNHLQETALNHAKTVGLLGDGFGSTEAMSKRNLIWVVARMQILVNRYPTWGDTVQVDTWVAANGKNGMRRDWLVRDGNSGETLARASSKWVMMNTSTRKLSKMPDDVRVEIEPYFMDCAPIVEEDGRKLPKLDESTSDYVRNGLTPRWNDLDLNQHVNNVKYIGWILESSISMLENHELAGITLEYRKECRKDNVLQSLTAVSKDAKGWPECVHLLRLDSGAEVVRGSTMWRPKRINNFGSVGRIPTDGM</sequence>
<dbReference type="EC" id="3.1.2.-" evidence="11"/>
<keyword evidence="9 11" id="KW-0443">Lipid metabolism</keyword>
<keyword evidence="3 11" id="KW-0444">Lipid biosynthesis</keyword>
<accession>A0A2G5FBF4</accession>
<evidence type="ECO:0000256" key="3">
    <source>
        <dbReference type="ARBA" id="ARBA00022516"/>
    </source>
</evidence>
<dbReference type="OrthoDB" id="618395at2759"/>
<feature type="domain" description="Acyl-ACP thioesterase-like C-terminal" evidence="14">
    <location>
        <begin position="195"/>
        <end position="292"/>
    </location>
</feature>
<evidence type="ECO:0000256" key="4">
    <source>
        <dbReference type="ARBA" id="ARBA00022528"/>
    </source>
</evidence>
<keyword evidence="8" id="KW-0809">Transit peptide</keyword>
<dbReference type="FunFam" id="3.10.129.10:FF:000014">
    <property type="entry name" value="Acyl-[acyl-carrier-protein] hydrolase"/>
    <property type="match status" value="1"/>
</dbReference>
<evidence type="ECO:0000256" key="10">
    <source>
        <dbReference type="ARBA" id="ARBA00023160"/>
    </source>
</evidence>
<dbReference type="GO" id="GO:0016297">
    <property type="term" value="F:fatty acyl-[ACP] hydrolase activity"/>
    <property type="evidence" value="ECO:0007669"/>
    <property type="project" value="InterPro"/>
</dbReference>
<dbReference type="InterPro" id="IPR049427">
    <property type="entry name" value="Acyl-ACP_TE_C"/>
</dbReference>
<evidence type="ECO:0000259" key="14">
    <source>
        <dbReference type="Pfam" id="PF20791"/>
    </source>
</evidence>
<evidence type="ECO:0000259" key="12">
    <source>
        <dbReference type="Pfam" id="PF01643"/>
    </source>
</evidence>
<dbReference type="PANTHER" id="PTHR31727:SF2">
    <property type="entry name" value="PALMITOYL-ACYL CARRIER PROTEIN THIOESTERASE, CHLOROPLASTIC"/>
    <property type="match status" value="1"/>
</dbReference>
<keyword evidence="6 11" id="KW-0378">Hydrolase</keyword>
<evidence type="ECO:0000256" key="7">
    <source>
        <dbReference type="ARBA" id="ARBA00022832"/>
    </source>
</evidence>
<keyword evidence="10 11" id="KW-0275">Fatty acid biosynthesis</keyword>
<dbReference type="CDD" id="cd00586">
    <property type="entry name" value="4HBT"/>
    <property type="match status" value="1"/>
</dbReference>
<dbReference type="GO" id="GO:0000036">
    <property type="term" value="F:acyl carrier activity"/>
    <property type="evidence" value="ECO:0007669"/>
    <property type="project" value="TreeGrafter"/>
</dbReference>
<dbReference type="Gene3D" id="3.10.129.10">
    <property type="entry name" value="Hotdog Thioesterase"/>
    <property type="match status" value="1"/>
</dbReference>
<evidence type="ECO:0000313" key="16">
    <source>
        <dbReference type="Proteomes" id="UP000230069"/>
    </source>
</evidence>
<name>A0A2G5FBF4_AQUCA</name>
<dbReference type="InterPro" id="IPR045023">
    <property type="entry name" value="FATA/B"/>
</dbReference>
<feature type="domain" description="Acyl-ACP thioesterase N-terminal hotdog" evidence="12">
    <location>
        <begin position="35"/>
        <end position="169"/>
    </location>
</feature>
<dbReference type="InterPro" id="IPR021113">
    <property type="entry name" value="Acyl-ACP-thioesterase_N"/>
</dbReference>
<keyword evidence="5 11" id="KW-0934">Plastid</keyword>
<comment type="similarity">
    <text evidence="2 11">Belongs to the acyl-ACP thioesterase family.</text>
</comment>
<evidence type="ECO:0000256" key="11">
    <source>
        <dbReference type="RuleBase" id="RU363096"/>
    </source>
</evidence>
<comment type="subcellular location">
    <subcellularLocation>
        <location evidence="1 11">Plastid</location>
        <location evidence="1 11">Chloroplast</location>
    </subcellularLocation>
</comment>
<dbReference type="EMBL" id="KZ305018">
    <property type="protein sequence ID" value="PIA65260.1"/>
    <property type="molecule type" value="Genomic_DNA"/>
</dbReference>
<proteinExistence type="inferred from homology"/>
<dbReference type="Proteomes" id="UP000230069">
    <property type="component" value="Unassembled WGS sequence"/>
</dbReference>
<keyword evidence="4 11" id="KW-0150">Chloroplast</keyword>
<keyword evidence="16" id="KW-1185">Reference proteome</keyword>
<dbReference type="AlphaFoldDB" id="A0A2G5FBF4"/>
<protein>
    <recommendedName>
        <fullName evidence="11">Acyl-[acyl-carrier-protein] hydrolase</fullName>
        <ecNumber evidence="11">3.1.2.-</ecNumber>
    </recommendedName>
</protein>
<organism evidence="15 16">
    <name type="scientific">Aquilegia coerulea</name>
    <name type="common">Rocky mountain columbine</name>
    <dbReference type="NCBI Taxonomy" id="218851"/>
    <lineage>
        <taxon>Eukaryota</taxon>
        <taxon>Viridiplantae</taxon>
        <taxon>Streptophyta</taxon>
        <taxon>Embryophyta</taxon>
        <taxon>Tracheophyta</taxon>
        <taxon>Spermatophyta</taxon>
        <taxon>Magnoliopsida</taxon>
        <taxon>Ranunculales</taxon>
        <taxon>Ranunculaceae</taxon>
        <taxon>Thalictroideae</taxon>
        <taxon>Aquilegia</taxon>
    </lineage>
</organism>
<dbReference type="Pfam" id="PF01643">
    <property type="entry name" value="Acyl-ACP_TE"/>
    <property type="match status" value="1"/>
</dbReference>
<evidence type="ECO:0000256" key="5">
    <source>
        <dbReference type="ARBA" id="ARBA00022640"/>
    </source>
</evidence>
<evidence type="ECO:0000256" key="8">
    <source>
        <dbReference type="ARBA" id="ARBA00022946"/>
    </source>
</evidence>
<evidence type="ECO:0000313" key="15">
    <source>
        <dbReference type="EMBL" id="PIA65260.1"/>
    </source>
</evidence>
<dbReference type="InterPro" id="IPR002864">
    <property type="entry name" value="Acyl-ACP_thioesterase_NHD"/>
</dbReference>